<comment type="caution">
    <text evidence="1">The sequence shown here is derived from an EMBL/GenBank/DDBJ whole genome shotgun (WGS) entry which is preliminary data.</text>
</comment>
<dbReference type="Proteomes" id="UP000193411">
    <property type="component" value="Unassembled WGS sequence"/>
</dbReference>
<dbReference type="AlphaFoldDB" id="A0A1Y2H901"/>
<evidence type="ECO:0000313" key="2">
    <source>
        <dbReference type="Proteomes" id="UP000193411"/>
    </source>
</evidence>
<evidence type="ECO:0000313" key="1">
    <source>
        <dbReference type="EMBL" id="ORZ30484.1"/>
    </source>
</evidence>
<name>A0A1Y2H901_9FUNG</name>
<proteinExistence type="predicted"/>
<sequence>MLPRRHLPSTLIVARTPVQLTAAPRNDTPITCHHRYIGLKLSNCTRATAPLDQPLLHHHYRHRNHVCCAHPRRSTPNEPRFALHRL</sequence>
<protein>
    <submittedName>
        <fullName evidence="1">Uncharacterized protein</fullName>
    </submittedName>
</protein>
<organism evidence="1 2">
    <name type="scientific">Catenaria anguillulae PL171</name>
    <dbReference type="NCBI Taxonomy" id="765915"/>
    <lineage>
        <taxon>Eukaryota</taxon>
        <taxon>Fungi</taxon>
        <taxon>Fungi incertae sedis</taxon>
        <taxon>Blastocladiomycota</taxon>
        <taxon>Blastocladiomycetes</taxon>
        <taxon>Blastocladiales</taxon>
        <taxon>Catenariaceae</taxon>
        <taxon>Catenaria</taxon>
    </lineage>
</organism>
<gene>
    <name evidence="1" type="ORF">BCR44DRAFT_1312340</name>
</gene>
<dbReference type="EMBL" id="MCFL01000084">
    <property type="protein sequence ID" value="ORZ30484.1"/>
    <property type="molecule type" value="Genomic_DNA"/>
</dbReference>
<reference evidence="1 2" key="1">
    <citation type="submission" date="2016-07" db="EMBL/GenBank/DDBJ databases">
        <title>Pervasive Adenine N6-methylation of Active Genes in Fungi.</title>
        <authorList>
            <consortium name="DOE Joint Genome Institute"/>
            <person name="Mondo S.J."/>
            <person name="Dannebaum R.O."/>
            <person name="Kuo R.C."/>
            <person name="Labutti K."/>
            <person name="Haridas S."/>
            <person name="Kuo A."/>
            <person name="Salamov A."/>
            <person name="Ahrendt S.R."/>
            <person name="Lipzen A."/>
            <person name="Sullivan W."/>
            <person name="Andreopoulos W.B."/>
            <person name="Clum A."/>
            <person name="Lindquist E."/>
            <person name="Daum C."/>
            <person name="Ramamoorthy G.K."/>
            <person name="Gryganskyi A."/>
            <person name="Culley D."/>
            <person name="Magnuson J.K."/>
            <person name="James T.Y."/>
            <person name="O'Malley M.A."/>
            <person name="Stajich J.E."/>
            <person name="Spatafora J.W."/>
            <person name="Visel A."/>
            <person name="Grigoriev I.V."/>
        </authorList>
    </citation>
    <scope>NUCLEOTIDE SEQUENCE [LARGE SCALE GENOMIC DNA]</scope>
    <source>
        <strain evidence="1 2">PL171</strain>
    </source>
</reference>
<keyword evidence="2" id="KW-1185">Reference proteome</keyword>
<accession>A0A1Y2H901</accession>